<reference evidence="2" key="1">
    <citation type="submission" date="2022-11" db="UniProtKB">
        <authorList>
            <consortium name="WormBaseParasite"/>
        </authorList>
    </citation>
    <scope>IDENTIFICATION</scope>
</reference>
<evidence type="ECO:0000313" key="2">
    <source>
        <dbReference type="WBParaSite" id="PDA_v2.g11301.t1"/>
    </source>
</evidence>
<organism evidence="1 2">
    <name type="scientific">Panagrolaimus davidi</name>
    <dbReference type="NCBI Taxonomy" id="227884"/>
    <lineage>
        <taxon>Eukaryota</taxon>
        <taxon>Metazoa</taxon>
        <taxon>Ecdysozoa</taxon>
        <taxon>Nematoda</taxon>
        <taxon>Chromadorea</taxon>
        <taxon>Rhabditida</taxon>
        <taxon>Tylenchina</taxon>
        <taxon>Panagrolaimomorpha</taxon>
        <taxon>Panagrolaimoidea</taxon>
        <taxon>Panagrolaimidae</taxon>
        <taxon>Panagrolaimus</taxon>
    </lineage>
</organism>
<evidence type="ECO:0000313" key="1">
    <source>
        <dbReference type="Proteomes" id="UP000887578"/>
    </source>
</evidence>
<dbReference type="WBParaSite" id="PDA_v2.g11301.t1">
    <property type="protein sequence ID" value="PDA_v2.g11301.t1"/>
    <property type="gene ID" value="PDA_v2.g11301"/>
</dbReference>
<keyword evidence="1" id="KW-1185">Reference proteome</keyword>
<sequence length="491" mass="58591">MILSKEFYQKCDPTYQKAIDKLERTLADITNGKNGCNHVLYCKEKFNKFESTILNFSKKYLTPKEYWNYYMRYFGIVYRHKNWQEGSCKIAKRALFHLCYNEDWKHLDGFFRAYGERYFKLLDFQYRHDEYILGGSDKLANVRHLQYPHSYLRECFRYFEKKATSHPSVEIVNRYKKMQKLYAKIKSLEGNVEEWFESLLEVEDDEFFMDNVERRLGDNLFDVKLWNLYLTFLEEKKQYKKLLVTLSKYCCFFLDDKEMLEKYHKALIKFVLKKNEFESGENDTKEVGDENDETNEQSNKNIRDNFYNSYCYRLSIGSSVVFENDSLTITPSSDPKLFFKNSVIDGCILLKDYVFTSTDSVPSTFTSKLIPRLRCCTAKFIEIAKQHLSFVELQFLIKHGGVVHLYMYRCEIKDKNGDYIALEDIMKYLPNIEKLQLSNIRTTSKTALALTKQKFYSKLRHFSIDSIYGEPLDAKLFLKFLKVSFLHFCYK</sequence>
<dbReference type="AlphaFoldDB" id="A0A914P9A9"/>
<protein>
    <submittedName>
        <fullName evidence="2">Uncharacterized protein</fullName>
    </submittedName>
</protein>
<accession>A0A914P9A9</accession>
<dbReference type="Proteomes" id="UP000887578">
    <property type="component" value="Unplaced"/>
</dbReference>
<name>A0A914P9A9_9BILA</name>
<proteinExistence type="predicted"/>